<evidence type="ECO:0000313" key="1">
    <source>
        <dbReference type="EMBL" id="KOF67842.1"/>
    </source>
</evidence>
<name>A0A0L8FT43_OCTBM</name>
<accession>A0A0L8FT43</accession>
<organism evidence="1">
    <name type="scientific">Octopus bimaculoides</name>
    <name type="common">California two-spotted octopus</name>
    <dbReference type="NCBI Taxonomy" id="37653"/>
    <lineage>
        <taxon>Eukaryota</taxon>
        <taxon>Metazoa</taxon>
        <taxon>Spiralia</taxon>
        <taxon>Lophotrochozoa</taxon>
        <taxon>Mollusca</taxon>
        <taxon>Cephalopoda</taxon>
        <taxon>Coleoidea</taxon>
        <taxon>Octopodiformes</taxon>
        <taxon>Octopoda</taxon>
        <taxon>Incirrata</taxon>
        <taxon>Octopodidae</taxon>
        <taxon>Octopus</taxon>
    </lineage>
</organism>
<dbReference type="AlphaFoldDB" id="A0A0L8FT43"/>
<reference evidence="1" key="1">
    <citation type="submission" date="2015-07" db="EMBL/GenBank/DDBJ databases">
        <title>MeaNS - Measles Nucleotide Surveillance Program.</title>
        <authorList>
            <person name="Tran T."/>
            <person name="Druce J."/>
        </authorList>
    </citation>
    <scope>NUCLEOTIDE SEQUENCE</scope>
    <source>
        <strain evidence="1">UCB-OBI-ISO-001</strain>
        <tissue evidence="1">Gonad</tissue>
    </source>
</reference>
<proteinExistence type="predicted"/>
<protein>
    <submittedName>
        <fullName evidence="1">Uncharacterized protein</fullName>
    </submittedName>
</protein>
<dbReference type="EMBL" id="KQ426774">
    <property type="protein sequence ID" value="KOF67842.1"/>
    <property type="molecule type" value="Genomic_DNA"/>
</dbReference>
<sequence>MLASFLSRFHIENSNFKQDTVTRQRRYFILATDNFLCLLEPVIKAKCITKMDNFVCSCVYQTL</sequence>
<gene>
    <name evidence="1" type="ORF">OCBIM_22008815mg</name>
</gene>